<keyword evidence="1" id="KW-1133">Transmembrane helix</keyword>
<evidence type="ECO:0000313" key="2">
    <source>
        <dbReference type="EMBL" id="TXS24479.1"/>
    </source>
</evidence>
<protein>
    <submittedName>
        <fullName evidence="2">Uncharacterized protein</fullName>
    </submittedName>
</protein>
<dbReference type="EMBL" id="RDBM01000037">
    <property type="protein sequence ID" value="TXS24479.1"/>
    <property type="molecule type" value="Genomic_DNA"/>
</dbReference>
<reference evidence="2" key="1">
    <citation type="submission" date="2018-10" db="EMBL/GenBank/DDBJ databases">
        <authorList>
            <person name="Hariharan J."/>
            <person name="Choudoir M.J."/>
            <person name="Diebold P."/>
            <person name="Panke-Buisse K."/>
            <person name="Campbell A.N."/>
            <person name="Buckley D.H."/>
        </authorList>
    </citation>
    <scope>NUCLEOTIDE SEQUENCE</scope>
    <source>
        <strain evidence="2">Gb1</strain>
    </source>
</reference>
<feature type="transmembrane region" description="Helical" evidence="1">
    <location>
        <begin position="71"/>
        <end position="89"/>
    </location>
</feature>
<name>A0A652KL89_9ACTN</name>
<feature type="transmembrane region" description="Helical" evidence="1">
    <location>
        <begin position="6"/>
        <end position="29"/>
    </location>
</feature>
<accession>A0A652KL89</accession>
<dbReference type="RefSeq" id="WP_147985220.1">
    <property type="nucleotide sequence ID" value="NZ_RDBM01000037.1"/>
</dbReference>
<sequence length="106" mass="11515">MAWIVGAGMLIGLLAVVWGISTLRTGWLPPTARRQATRPRLHGLGVLLTGTSLLLQGAFHFGTEPGAYWEVRFFSGNALLLSGLLLIALSQLPLRRRQDHADPSES</sequence>
<keyword evidence="1" id="KW-0812">Transmembrane</keyword>
<keyword evidence="1" id="KW-0472">Membrane</keyword>
<gene>
    <name evidence="2" type="ORF">EAO74_29055</name>
</gene>
<organism evidence="2">
    <name type="scientific">Streptomyces sp. gb1(2016)</name>
    <dbReference type="NCBI Taxonomy" id="1828321"/>
    <lineage>
        <taxon>Bacteria</taxon>
        <taxon>Bacillati</taxon>
        <taxon>Actinomycetota</taxon>
        <taxon>Actinomycetes</taxon>
        <taxon>Kitasatosporales</taxon>
        <taxon>Streptomycetaceae</taxon>
        <taxon>Streptomyces</taxon>
    </lineage>
</organism>
<feature type="transmembrane region" description="Helical" evidence="1">
    <location>
        <begin position="41"/>
        <end position="59"/>
    </location>
</feature>
<evidence type="ECO:0000256" key="1">
    <source>
        <dbReference type="SAM" id="Phobius"/>
    </source>
</evidence>
<dbReference type="AlphaFoldDB" id="A0A652KL89"/>
<comment type="caution">
    <text evidence="2">The sequence shown here is derived from an EMBL/GenBank/DDBJ whole genome shotgun (WGS) entry which is preliminary data.</text>
</comment>
<proteinExistence type="predicted"/>